<dbReference type="PANTHER" id="PTHR34047">
    <property type="entry name" value="NUCLEAR INTRON MATURASE 1, MITOCHONDRIAL-RELATED"/>
    <property type="match status" value="1"/>
</dbReference>
<proteinExistence type="inferred from homology"/>
<evidence type="ECO:0000256" key="1">
    <source>
        <dbReference type="ARBA" id="ARBA00012493"/>
    </source>
</evidence>
<dbReference type="InterPro" id="IPR000123">
    <property type="entry name" value="Reverse_transcriptase_msDNA"/>
</dbReference>
<dbReference type="Pfam" id="PF00078">
    <property type="entry name" value="RVT_1"/>
    <property type="match status" value="1"/>
</dbReference>
<keyword evidence="5" id="KW-0460">Magnesium</keyword>
<keyword evidence="6 11" id="KW-0695">RNA-directed DNA polymerase</keyword>
<dbReference type="InterPro" id="IPR030931">
    <property type="entry name" value="Group_II_RT_mat"/>
</dbReference>
<dbReference type="NCBIfam" id="TIGR04416">
    <property type="entry name" value="group_II_RT_mat"/>
    <property type="match status" value="1"/>
</dbReference>
<gene>
    <name evidence="11" type="primary">ltrA</name>
    <name evidence="11" type="ORF">JX360_17475</name>
</gene>
<comment type="similarity">
    <text evidence="8">Belongs to the bacterial reverse transcriptase family.</text>
</comment>
<dbReference type="InterPro" id="IPR013597">
    <property type="entry name" value="Mat_intron_G2"/>
</dbReference>
<dbReference type="GO" id="GO:0003964">
    <property type="term" value="F:RNA-directed DNA polymerase activity"/>
    <property type="evidence" value="ECO:0007669"/>
    <property type="project" value="UniProtKB-KW"/>
</dbReference>
<evidence type="ECO:0000256" key="4">
    <source>
        <dbReference type="ARBA" id="ARBA00022723"/>
    </source>
</evidence>
<accession>A0ABT0CFX2</accession>
<feature type="domain" description="Reverse transcriptase" evidence="10">
    <location>
        <begin position="37"/>
        <end position="273"/>
    </location>
</feature>
<dbReference type="PANTHER" id="PTHR34047:SF3">
    <property type="entry name" value="BLR2052 PROTEIN"/>
    <property type="match status" value="1"/>
</dbReference>
<feature type="non-terminal residue" evidence="11">
    <location>
        <position position="384"/>
    </location>
</feature>
<keyword evidence="7" id="KW-0051">Antiviral defense</keyword>
<evidence type="ECO:0000259" key="10">
    <source>
        <dbReference type="PROSITE" id="PS50878"/>
    </source>
</evidence>
<evidence type="ECO:0000256" key="7">
    <source>
        <dbReference type="ARBA" id="ARBA00023118"/>
    </source>
</evidence>
<keyword evidence="12" id="KW-1185">Reference proteome</keyword>
<evidence type="ECO:0000256" key="3">
    <source>
        <dbReference type="ARBA" id="ARBA00022695"/>
    </source>
</evidence>
<evidence type="ECO:0000313" key="11">
    <source>
        <dbReference type="EMBL" id="MCJ2544667.1"/>
    </source>
</evidence>
<dbReference type="SUPFAM" id="SSF56672">
    <property type="entry name" value="DNA/RNA polymerases"/>
    <property type="match status" value="1"/>
</dbReference>
<dbReference type="Gene3D" id="3.30.70.270">
    <property type="match status" value="1"/>
</dbReference>
<reference evidence="11" key="1">
    <citation type="submission" date="2021-02" db="EMBL/GenBank/DDBJ databases">
        <title>The CRISPR/cas machinery reduction and long-range gene transfer in the hot spring cyanobacterium Synechococcus.</title>
        <authorList>
            <person name="Dvorak P."/>
            <person name="Jahodarova E."/>
            <person name="Hasler P."/>
            <person name="Poulickova A."/>
        </authorList>
    </citation>
    <scope>NUCLEOTIDE SEQUENCE</scope>
    <source>
        <strain evidence="11">Rupite</strain>
    </source>
</reference>
<dbReference type="InterPro" id="IPR043502">
    <property type="entry name" value="DNA/RNA_pol_sf"/>
</dbReference>
<dbReference type="CDD" id="cd01651">
    <property type="entry name" value="RT_G2_intron"/>
    <property type="match status" value="1"/>
</dbReference>
<dbReference type="Proteomes" id="UP000830835">
    <property type="component" value="Unassembled WGS sequence"/>
</dbReference>
<dbReference type="InterPro" id="IPR051083">
    <property type="entry name" value="GrpII_Intron_Splice-Mob/Def"/>
</dbReference>
<dbReference type="PROSITE" id="PS50878">
    <property type="entry name" value="RT_POL"/>
    <property type="match status" value="1"/>
</dbReference>
<sequence length="384" mass="45372">MVWQAYKKVKQNKGGSGVDGMTWAELDNNLSKHMYKLWNRLSSGSYFPDPVKAVMIPKKGGGTRPLGIPTLLDRIAQQVVKHHLELQLEPLFHKASYGYRPKRSAHDAVAQSQRNCFNHDFAIDIDIKGYFDNIDHDLMMQALRHYCKDKWVHLYVERWLKADVLQEMNLRRRTTGTPQGGVISPLLANLFLHVVFDKWMDKFHPEKPFERYADDIIVHCKTEKQALFMLRAIEQRMRACKLTLHPEKTKIVNLRGKAEKQYPRKYDFLGFSIRPIRRFVNGRWLLLPGTFASQKSKKAIREKFGELEIHKCRVPIEELARRLNPIIRGLINYYHKFWQAGMRDVWNGLNHRLLKWVKWEKGLYKYASVRWLKKQYKETPNLFA</sequence>
<keyword evidence="4" id="KW-0479">Metal-binding</keyword>
<dbReference type="InterPro" id="IPR043128">
    <property type="entry name" value="Rev_trsase/Diguanyl_cyclase"/>
</dbReference>
<evidence type="ECO:0000256" key="9">
    <source>
        <dbReference type="ARBA" id="ARBA00048173"/>
    </source>
</evidence>
<dbReference type="Pfam" id="PF08388">
    <property type="entry name" value="GIIM"/>
    <property type="match status" value="1"/>
</dbReference>
<evidence type="ECO:0000256" key="6">
    <source>
        <dbReference type="ARBA" id="ARBA00022918"/>
    </source>
</evidence>
<keyword evidence="3 11" id="KW-0548">Nucleotidyltransferase</keyword>
<dbReference type="EMBL" id="JAFIRA010000116">
    <property type="protein sequence ID" value="MCJ2544667.1"/>
    <property type="molecule type" value="Genomic_DNA"/>
</dbReference>
<dbReference type="EC" id="2.7.7.49" evidence="1"/>
<evidence type="ECO:0000256" key="2">
    <source>
        <dbReference type="ARBA" id="ARBA00022679"/>
    </source>
</evidence>
<name>A0ABT0CFX2_THEVL</name>
<evidence type="ECO:0000256" key="8">
    <source>
        <dbReference type="ARBA" id="ARBA00034120"/>
    </source>
</evidence>
<evidence type="ECO:0000256" key="5">
    <source>
        <dbReference type="ARBA" id="ARBA00022842"/>
    </source>
</evidence>
<dbReference type="PRINTS" id="PR00866">
    <property type="entry name" value="RNADNAPOLMS"/>
</dbReference>
<comment type="caution">
    <text evidence="11">The sequence shown here is derived from an EMBL/GenBank/DDBJ whole genome shotgun (WGS) entry which is preliminary data.</text>
</comment>
<protein>
    <recommendedName>
        <fullName evidence="1">RNA-directed DNA polymerase</fullName>
        <ecNumber evidence="1">2.7.7.49</ecNumber>
    </recommendedName>
</protein>
<keyword evidence="2 11" id="KW-0808">Transferase</keyword>
<organism evidence="11 12">
    <name type="scientific">Thermostichus vulcanus str. 'Rupite'</name>
    <dbReference type="NCBI Taxonomy" id="2813851"/>
    <lineage>
        <taxon>Bacteria</taxon>
        <taxon>Bacillati</taxon>
        <taxon>Cyanobacteriota</taxon>
        <taxon>Cyanophyceae</taxon>
        <taxon>Thermostichales</taxon>
        <taxon>Thermostichaceae</taxon>
        <taxon>Thermostichus</taxon>
    </lineage>
</organism>
<dbReference type="InterPro" id="IPR000477">
    <property type="entry name" value="RT_dom"/>
</dbReference>
<evidence type="ECO:0000313" key="12">
    <source>
        <dbReference type="Proteomes" id="UP000830835"/>
    </source>
</evidence>
<comment type="catalytic activity">
    <reaction evidence="9">
        <text>DNA(n) + a 2'-deoxyribonucleoside 5'-triphosphate = DNA(n+1) + diphosphate</text>
        <dbReference type="Rhea" id="RHEA:22508"/>
        <dbReference type="Rhea" id="RHEA-COMP:17339"/>
        <dbReference type="Rhea" id="RHEA-COMP:17340"/>
        <dbReference type="ChEBI" id="CHEBI:33019"/>
        <dbReference type="ChEBI" id="CHEBI:61560"/>
        <dbReference type="ChEBI" id="CHEBI:173112"/>
        <dbReference type="EC" id="2.7.7.49"/>
    </reaction>
</comment>